<dbReference type="RefSeq" id="WP_129794892.1">
    <property type="nucleotide sequence ID" value="NZ_RCYR01000010.1"/>
</dbReference>
<feature type="chain" id="PRO_5039554388" evidence="2">
    <location>
        <begin position="24"/>
        <end position="225"/>
    </location>
</feature>
<evidence type="ECO:0000313" key="3">
    <source>
        <dbReference type="EMBL" id="RYS80312.1"/>
    </source>
</evidence>
<name>A0A4Q5C8E5_9FIRM</name>
<accession>A0A4Q5C8E5</accession>
<gene>
    <name evidence="3" type="ORF">EAI93_06950</name>
</gene>
<feature type="compositionally biased region" description="Basic and acidic residues" evidence="1">
    <location>
        <begin position="70"/>
        <end position="79"/>
    </location>
</feature>
<evidence type="ECO:0000313" key="4">
    <source>
        <dbReference type="Proteomes" id="UP000292665"/>
    </source>
</evidence>
<feature type="region of interest" description="Disordered" evidence="1">
    <location>
        <begin position="31"/>
        <end position="145"/>
    </location>
</feature>
<reference evidence="3 4" key="1">
    <citation type="journal article" date="2019" name="Science, e1252229">
        <title>Invertible promoters mediate bacterial phase variation, antibiotic resistance, and host adaptation in the gut.</title>
        <authorList>
            <person name="Jiang X."/>
            <person name="Hall A.B."/>
            <person name="Arthur T.D."/>
            <person name="Plichta D.R."/>
            <person name="Covington C.T."/>
            <person name="Poyet M."/>
            <person name="Crothers J."/>
            <person name="Moses P.L."/>
            <person name="Tolonen A.C."/>
            <person name="Vlamakis H."/>
            <person name="Alm E.J."/>
            <person name="Xavier R.J."/>
        </authorList>
    </citation>
    <scope>NUCLEOTIDE SEQUENCE [LARGE SCALE GENOMIC DNA]</scope>
    <source>
        <strain evidence="4">aa_0143</strain>
    </source>
</reference>
<feature type="compositionally biased region" description="Basic and acidic residues" evidence="1">
    <location>
        <begin position="128"/>
        <end position="139"/>
    </location>
</feature>
<evidence type="ECO:0000256" key="2">
    <source>
        <dbReference type="SAM" id="SignalP"/>
    </source>
</evidence>
<protein>
    <submittedName>
        <fullName evidence="3">Uncharacterized protein</fullName>
    </submittedName>
</protein>
<proteinExistence type="predicted"/>
<feature type="signal peptide" evidence="2">
    <location>
        <begin position="1"/>
        <end position="23"/>
    </location>
</feature>
<comment type="caution">
    <text evidence="3">The sequence shown here is derived from an EMBL/GenBank/DDBJ whole genome shotgun (WGS) entry which is preliminary data.</text>
</comment>
<dbReference type="PROSITE" id="PS51257">
    <property type="entry name" value="PROKAR_LIPOPROTEIN"/>
    <property type="match status" value="1"/>
</dbReference>
<feature type="compositionally biased region" description="Basic and acidic residues" evidence="1">
    <location>
        <begin position="88"/>
        <end position="101"/>
    </location>
</feature>
<organism evidence="3 4">
    <name type="scientific">[Ruminococcus] torques</name>
    <dbReference type="NCBI Taxonomy" id="33039"/>
    <lineage>
        <taxon>Bacteria</taxon>
        <taxon>Bacillati</taxon>
        <taxon>Bacillota</taxon>
        <taxon>Clostridia</taxon>
        <taxon>Lachnospirales</taxon>
        <taxon>Lachnospiraceae</taxon>
        <taxon>Mediterraneibacter</taxon>
    </lineage>
</organism>
<feature type="compositionally biased region" description="Polar residues" evidence="1">
    <location>
        <begin position="31"/>
        <end position="43"/>
    </location>
</feature>
<evidence type="ECO:0000256" key="1">
    <source>
        <dbReference type="SAM" id="MobiDB-lite"/>
    </source>
</evidence>
<feature type="compositionally biased region" description="Low complexity" evidence="1">
    <location>
        <begin position="44"/>
        <end position="58"/>
    </location>
</feature>
<sequence length="225" mass="25034">MKKRLTAYMLACLMILLVGCSSNTVKEVAKNETNTETSFPAGNTETQSQEETSTEQESAVIQEKTPNTTEKAKIVDESRAITNVQSKSAEEKSPEKPKAEPSKQANTPTASEKHTEQSKEPTAGTQKPTEKPKEPKSTEPPKQTFDVGEYVSYAKNYAQSIGLEVDSTATECWDNPITANSRRTGIKDDIKSRLNRYKNVEGFTAVWVWAEKVSDTEYEIYIGYC</sequence>
<keyword evidence="2" id="KW-0732">Signal</keyword>
<dbReference type="Proteomes" id="UP000292665">
    <property type="component" value="Unassembled WGS sequence"/>
</dbReference>
<dbReference type="EMBL" id="RCYR01000010">
    <property type="protein sequence ID" value="RYS80312.1"/>
    <property type="molecule type" value="Genomic_DNA"/>
</dbReference>
<dbReference type="AlphaFoldDB" id="A0A4Q5C8E5"/>